<dbReference type="EMBL" id="UZAF01016152">
    <property type="protein sequence ID" value="VDO21816.1"/>
    <property type="molecule type" value="Genomic_DNA"/>
</dbReference>
<proteinExistence type="predicted"/>
<reference evidence="2 3" key="2">
    <citation type="submission" date="2018-11" db="EMBL/GenBank/DDBJ databases">
        <authorList>
            <consortium name="Pathogen Informatics"/>
        </authorList>
    </citation>
    <scope>NUCLEOTIDE SEQUENCE [LARGE SCALE GENOMIC DNA]</scope>
    <source>
        <strain evidence="2 3">MHpl1</strain>
    </source>
</reference>
<feature type="region of interest" description="Disordered" evidence="1">
    <location>
        <begin position="1"/>
        <end position="20"/>
    </location>
</feature>
<evidence type="ECO:0000313" key="2">
    <source>
        <dbReference type="EMBL" id="VDO21816.1"/>
    </source>
</evidence>
<gene>
    <name evidence="2" type="ORF">HPLM_LOCUS3842</name>
</gene>
<sequence length="73" mass="8660">MMTTKKKRKKKKKKKKMMMMKKKRKNYYRLLHLFCNELPSTALGHPIIKLTCTFMTTGCFIKNDQSTVTSDLL</sequence>
<reference evidence="4" key="1">
    <citation type="submission" date="2017-02" db="UniProtKB">
        <authorList>
            <consortium name="WormBaseParasite"/>
        </authorList>
    </citation>
    <scope>IDENTIFICATION</scope>
</reference>
<accession>A0A0N4W2B4</accession>
<evidence type="ECO:0000256" key="1">
    <source>
        <dbReference type="SAM" id="MobiDB-lite"/>
    </source>
</evidence>
<evidence type="ECO:0000313" key="3">
    <source>
        <dbReference type="Proteomes" id="UP000268014"/>
    </source>
</evidence>
<dbReference type="WBParaSite" id="HPLM_0000385001-mRNA-1">
    <property type="protein sequence ID" value="HPLM_0000385001-mRNA-1"/>
    <property type="gene ID" value="HPLM_0000385001"/>
</dbReference>
<organism evidence="4">
    <name type="scientific">Haemonchus placei</name>
    <name type="common">Barber's pole worm</name>
    <dbReference type="NCBI Taxonomy" id="6290"/>
    <lineage>
        <taxon>Eukaryota</taxon>
        <taxon>Metazoa</taxon>
        <taxon>Ecdysozoa</taxon>
        <taxon>Nematoda</taxon>
        <taxon>Chromadorea</taxon>
        <taxon>Rhabditida</taxon>
        <taxon>Rhabditina</taxon>
        <taxon>Rhabditomorpha</taxon>
        <taxon>Strongyloidea</taxon>
        <taxon>Trichostrongylidae</taxon>
        <taxon>Haemonchus</taxon>
    </lineage>
</organism>
<protein>
    <submittedName>
        <fullName evidence="2 4">Uncharacterized protein</fullName>
    </submittedName>
</protein>
<keyword evidence="3" id="KW-1185">Reference proteome</keyword>
<dbReference type="AlphaFoldDB" id="A0A0N4W2B4"/>
<dbReference type="Proteomes" id="UP000268014">
    <property type="component" value="Unassembled WGS sequence"/>
</dbReference>
<name>A0A0N4W2B4_HAEPC</name>
<evidence type="ECO:0000313" key="4">
    <source>
        <dbReference type="WBParaSite" id="HPLM_0000385001-mRNA-1"/>
    </source>
</evidence>